<keyword evidence="3" id="KW-0349">Heme</keyword>
<gene>
    <name evidence="6" type="ORF">DXH95_01805</name>
</gene>
<reference evidence="7" key="1">
    <citation type="submission" date="2018-08" db="EMBL/GenBank/DDBJ databases">
        <authorList>
            <person name="Kim S.-J."/>
            <person name="Jung G.-Y."/>
        </authorList>
    </citation>
    <scope>NUCLEOTIDE SEQUENCE [LARGE SCALE GENOMIC DNA]</scope>
    <source>
        <strain evidence="7">GY_G</strain>
    </source>
</reference>
<dbReference type="CDD" id="cd14773">
    <property type="entry name" value="TrHb2_PhHbO-like_O"/>
    <property type="match status" value="1"/>
</dbReference>
<protein>
    <submittedName>
        <fullName evidence="6">Globin</fullName>
    </submittedName>
</protein>
<keyword evidence="5" id="KW-0408">Iron</keyword>
<evidence type="ECO:0000256" key="5">
    <source>
        <dbReference type="ARBA" id="ARBA00023004"/>
    </source>
</evidence>
<dbReference type="GO" id="GO:0019825">
    <property type="term" value="F:oxygen binding"/>
    <property type="evidence" value="ECO:0007669"/>
    <property type="project" value="InterPro"/>
</dbReference>
<dbReference type="SUPFAM" id="SSF46458">
    <property type="entry name" value="Globin-like"/>
    <property type="match status" value="1"/>
</dbReference>
<dbReference type="Pfam" id="PF01152">
    <property type="entry name" value="Bac_globin"/>
    <property type="match status" value="1"/>
</dbReference>
<dbReference type="RefSeq" id="WP_115547755.1">
    <property type="nucleotide sequence ID" value="NZ_QRGP01000001.1"/>
</dbReference>
<comment type="caution">
    <text evidence="6">The sequence shown here is derived from an EMBL/GenBank/DDBJ whole genome shotgun (WGS) entry which is preliminary data.</text>
</comment>
<dbReference type="Gene3D" id="1.10.490.10">
    <property type="entry name" value="Globins"/>
    <property type="match status" value="1"/>
</dbReference>
<evidence type="ECO:0000256" key="1">
    <source>
        <dbReference type="ARBA" id="ARBA00001971"/>
    </source>
</evidence>
<evidence type="ECO:0000313" key="6">
    <source>
        <dbReference type="EMBL" id="RDV06195.1"/>
    </source>
</evidence>
<dbReference type="GO" id="GO:0046872">
    <property type="term" value="F:metal ion binding"/>
    <property type="evidence" value="ECO:0007669"/>
    <property type="project" value="UniProtKB-KW"/>
</dbReference>
<dbReference type="PROSITE" id="PS01213">
    <property type="entry name" value="GLOBIN_FAM_2"/>
    <property type="match status" value="1"/>
</dbReference>
<keyword evidence="2" id="KW-0813">Transport</keyword>
<keyword evidence="7" id="KW-1185">Reference proteome</keyword>
<dbReference type="EMBL" id="QRGP01000001">
    <property type="protein sequence ID" value="RDV06195.1"/>
    <property type="molecule type" value="Genomic_DNA"/>
</dbReference>
<evidence type="ECO:0000256" key="2">
    <source>
        <dbReference type="ARBA" id="ARBA00022448"/>
    </source>
</evidence>
<dbReference type="OrthoDB" id="9790913at2"/>
<dbReference type="GO" id="GO:0020037">
    <property type="term" value="F:heme binding"/>
    <property type="evidence" value="ECO:0007669"/>
    <property type="project" value="InterPro"/>
</dbReference>
<keyword evidence="4" id="KW-0479">Metal-binding</keyword>
<sequence>MSEADPQSKPQLPFDRIGGREPIARMVNRFYDLMESEPDFAELRAMHARDLTPMRESLTDFLMAWMGGPRDWFEKRPGACIMSAHRALDGMNFAVATQWVLAMQQAAKETIPGDPDFVDSMVSAFASMSKGMAANAGKSDTH</sequence>
<proteinExistence type="predicted"/>
<dbReference type="InterPro" id="IPR009050">
    <property type="entry name" value="Globin-like_sf"/>
</dbReference>
<evidence type="ECO:0000256" key="4">
    <source>
        <dbReference type="ARBA" id="ARBA00022723"/>
    </source>
</evidence>
<dbReference type="InterPro" id="IPR019795">
    <property type="entry name" value="Globin_bac-like_CS"/>
</dbReference>
<name>A0A371BF16_9SPHN</name>
<evidence type="ECO:0000313" key="7">
    <source>
        <dbReference type="Proteomes" id="UP000263833"/>
    </source>
</evidence>
<dbReference type="GO" id="GO:0015671">
    <property type="term" value="P:oxygen transport"/>
    <property type="evidence" value="ECO:0007669"/>
    <property type="project" value="InterPro"/>
</dbReference>
<organism evidence="6 7">
    <name type="scientific">Sphingorhabdus pulchriflava</name>
    <dbReference type="NCBI Taxonomy" id="2292257"/>
    <lineage>
        <taxon>Bacteria</taxon>
        <taxon>Pseudomonadati</taxon>
        <taxon>Pseudomonadota</taxon>
        <taxon>Alphaproteobacteria</taxon>
        <taxon>Sphingomonadales</taxon>
        <taxon>Sphingomonadaceae</taxon>
        <taxon>Sphingorhabdus</taxon>
    </lineage>
</organism>
<dbReference type="Proteomes" id="UP000263833">
    <property type="component" value="Unassembled WGS sequence"/>
</dbReference>
<accession>A0A371BF16</accession>
<dbReference type="InterPro" id="IPR012292">
    <property type="entry name" value="Globin/Proto"/>
</dbReference>
<comment type="cofactor">
    <cofactor evidence="1">
        <name>heme</name>
        <dbReference type="ChEBI" id="CHEBI:30413"/>
    </cofactor>
</comment>
<evidence type="ECO:0000256" key="3">
    <source>
        <dbReference type="ARBA" id="ARBA00022617"/>
    </source>
</evidence>
<dbReference type="AlphaFoldDB" id="A0A371BF16"/>
<dbReference type="InterPro" id="IPR001486">
    <property type="entry name" value="Hemoglobin_trunc"/>
</dbReference>